<comment type="subcellular location">
    <subcellularLocation>
        <location evidence="1">Membrane</location>
        <topology evidence="1">Multi-pass membrane protein</topology>
    </subcellularLocation>
</comment>
<evidence type="ECO:0000313" key="8">
    <source>
        <dbReference type="Proteomes" id="UP000050501"/>
    </source>
</evidence>
<keyword evidence="4 6" id="KW-1133">Transmembrane helix</keyword>
<dbReference type="InterPro" id="IPR001182">
    <property type="entry name" value="FtsW/RodA"/>
</dbReference>
<evidence type="ECO:0000256" key="4">
    <source>
        <dbReference type="ARBA" id="ARBA00022989"/>
    </source>
</evidence>
<dbReference type="GO" id="GO:0051301">
    <property type="term" value="P:cell division"/>
    <property type="evidence" value="ECO:0007669"/>
    <property type="project" value="InterPro"/>
</dbReference>
<reference evidence="7 8" key="1">
    <citation type="submission" date="2015-07" db="EMBL/GenBank/DDBJ databases">
        <title>Genome sequence of Levilinea saccharolytica DSM 16555.</title>
        <authorList>
            <person name="Hemp J."/>
            <person name="Ward L.M."/>
            <person name="Pace L.A."/>
            <person name="Fischer W.W."/>
        </authorList>
    </citation>
    <scope>NUCLEOTIDE SEQUENCE [LARGE SCALE GENOMIC DNA]</scope>
    <source>
        <strain evidence="7 8">KIBI-1</strain>
    </source>
</reference>
<dbReference type="GO" id="GO:0005886">
    <property type="term" value="C:plasma membrane"/>
    <property type="evidence" value="ECO:0007669"/>
    <property type="project" value="TreeGrafter"/>
</dbReference>
<dbReference type="STRING" id="229921.ADN01_08470"/>
<dbReference type="GO" id="GO:0032153">
    <property type="term" value="C:cell division site"/>
    <property type="evidence" value="ECO:0007669"/>
    <property type="project" value="TreeGrafter"/>
</dbReference>
<name>A0A0P6Y2Q3_9CHLR</name>
<dbReference type="RefSeq" id="WP_062418683.1">
    <property type="nucleotide sequence ID" value="NZ_DF967974.1"/>
</dbReference>
<accession>A0A0P6Y2Q3</accession>
<feature type="transmembrane region" description="Helical" evidence="6">
    <location>
        <begin position="308"/>
        <end position="331"/>
    </location>
</feature>
<evidence type="ECO:0000256" key="5">
    <source>
        <dbReference type="ARBA" id="ARBA00023136"/>
    </source>
</evidence>
<feature type="transmembrane region" description="Helical" evidence="6">
    <location>
        <begin position="181"/>
        <end position="202"/>
    </location>
</feature>
<evidence type="ECO:0000256" key="6">
    <source>
        <dbReference type="SAM" id="Phobius"/>
    </source>
</evidence>
<gene>
    <name evidence="7" type="ORF">ADN01_08470</name>
</gene>
<dbReference type="AlphaFoldDB" id="A0A0P6Y2Q3"/>
<dbReference type="PANTHER" id="PTHR30474:SF1">
    <property type="entry name" value="PEPTIDOGLYCAN GLYCOSYLTRANSFERASE MRDB"/>
    <property type="match status" value="1"/>
</dbReference>
<organism evidence="7 8">
    <name type="scientific">Levilinea saccharolytica</name>
    <dbReference type="NCBI Taxonomy" id="229921"/>
    <lineage>
        <taxon>Bacteria</taxon>
        <taxon>Bacillati</taxon>
        <taxon>Chloroflexota</taxon>
        <taxon>Anaerolineae</taxon>
        <taxon>Anaerolineales</taxon>
        <taxon>Anaerolineaceae</taxon>
        <taxon>Levilinea</taxon>
    </lineage>
</organism>
<dbReference type="PANTHER" id="PTHR30474">
    <property type="entry name" value="CELL CYCLE PROTEIN"/>
    <property type="match status" value="1"/>
</dbReference>
<evidence type="ECO:0008006" key="9">
    <source>
        <dbReference type="Google" id="ProtNLM"/>
    </source>
</evidence>
<keyword evidence="2 6" id="KW-0812">Transmembrane</keyword>
<feature type="transmembrane region" description="Helical" evidence="6">
    <location>
        <begin position="12"/>
        <end position="35"/>
    </location>
</feature>
<feature type="transmembrane region" description="Helical" evidence="6">
    <location>
        <begin position="47"/>
        <end position="68"/>
    </location>
</feature>
<dbReference type="Pfam" id="PF01098">
    <property type="entry name" value="FTSW_RODA_SPOVE"/>
    <property type="match status" value="1"/>
</dbReference>
<evidence type="ECO:0000256" key="2">
    <source>
        <dbReference type="ARBA" id="ARBA00022692"/>
    </source>
</evidence>
<feature type="transmembrane region" description="Helical" evidence="6">
    <location>
        <begin position="146"/>
        <end position="169"/>
    </location>
</feature>
<dbReference type="EMBL" id="LGCM01000031">
    <property type="protein sequence ID" value="KPL83520.1"/>
    <property type="molecule type" value="Genomic_DNA"/>
</dbReference>
<evidence type="ECO:0000313" key="7">
    <source>
        <dbReference type="EMBL" id="KPL83520.1"/>
    </source>
</evidence>
<protein>
    <recommendedName>
        <fullName evidence="9">Rod shape-determining protein RodA</fullName>
    </recommendedName>
</protein>
<dbReference type="OrthoDB" id="9812661at2"/>
<feature type="transmembrane region" description="Helical" evidence="6">
    <location>
        <begin position="343"/>
        <end position="363"/>
    </location>
</feature>
<proteinExistence type="predicted"/>
<feature type="transmembrane region" description="Helical" evidence="6">
    <location>
        <begin position="74"/>
        <end position="94"/>
    </location>
</feature>
<feature type="transmembrane region" description="Helical" evidence="6">
    <location>
        <begin position="270"/>
        <end position="296"/>
    </location>
</feature>
<dbReference type="GO" id="GO:0015648">
    <property type="term" value="F:lipid-linked peptidoglycan transporter activity"/>
    <property type="evidence" value="ECO:0007669"/>
    <property type="project" value="TreeGrafter"/>
</dbReference>
<evidence type="ECO:0000256" key="3">
    <source>
        <dbReference type="ARBA" id="ARBA00022960"/>
    </source>
</evidence>
<comment type="caution">
    <text evidence="7">The sequence shown here is derived from an EMBL/GenBank/DDBJ whole genome shotgun (WGS) entry which is preliminary data.</text>
</comment>
<dbReference type="Proteomes" id="UP000050501">
    <property type="component" value="Unassembled WGS sequence"/>
</dbReference>
<dbReference type="PATRIC" id="fig|229921.5.peg.1097"/>
<sequence>MLKREFWQYFDYVLFGSVVILCIFGIVMIRSAVAGNAELQGAANSQVIFVVTGLIITLVVAAIDYHYWFSLWRWMYIFVILLLIFIYLVGDVAFGSRRWINVGPVNIQPSELAKIVMVIVLARYYANAADKPKDLRWLAKSLALTVVMVIPIVMQPNLSMTIVMFVLWLSMTWISGVPPKYLALMVGIGVAGVALFLLLISLGVKIPVIEEYQIRRVVNFLFPDPNARHGDTYNVEQALITIGSGGLFGQGYGHSTQVQLRYLKVRHTDFIFSAMASEFGFVGTALVMLLLLFVILRCIRVARRASDMFGALIAYGFATLLFFQTAVNIGVNLKVIPVTGLTLPFISYGGSSLLSLVLGLGLVESVAARHKSLNF</sequence>
<keyword evidence="5 6" id="KW-0472">Membrane</keyword>
<keyword evidence="3" id="KW-0133">Cell shape</keyword>
<dbReference type="GO" id="GO:0008360">
    <property type="term" value="P:regulation of cell shape"/>
    <property type="evidence" value="ECO:0007669"/>
    <property type="project" value="UniProtKB-KW"/>
</dbReference>
<evidence type="ECO:0000256" key="1">
    <source>
        <dbReference type="ARBA" id="ARBA00004141"/>
    </source>
</evidence>
<keyword evidence="8" id="KW-1185">Reference proteome</keyword>